<reference evidence="1 2" key="1">
    <citation type="submission" date="2018-11" db="EMBL/GenBank/DDBJ databases">
        <authorList>
            <consortium name="Pathogen Informatics"/>
        </authorList>
    </citation>
    <scope>NUCLEOTIDE SEQUENCE [LARGE SCALE GENOMIC DNA]</scope>
</reference>
<dbReference type="EMBL" id="UYRV01008826">
    <property type="protein sequence ID" value="VDK55984.1"/>
    <property type="molecule type" value="Genomic_DNA"/>
</dbReference>
<organism evidence="1 2">
    <name type="scientific">Cylicostephanus goldi</name>
    <name type="common">Nematode worm</name>
    <dbReference type="NCBI Taxonomy" id="71465"/>
    <lineage>
        <taxon>Eukaryota</taxon>
        <taxon>Metazoa</taxon>
        <taxon>Ecdysozoa</taxon>
        <taxon>Nematoda</taxon>
        <taxon>Chromadorea</taxon>
        <taxon>Rhabditida</taxon>
        <taxon>Rhabditina</taxon>
        <taxon>Rhabditomorpha</taxon>
        <taxon>Strongyloidea</taxon>
        <taxon>Strongylidae</taxon>
        <taxon>Cylicostephanus</taxon>
    </lineage>
</organism>
<dbReference type="Proteomes" id="UP000271889">
    <property type="component" value="Unassembled WGS sequence"/>
</dbReference>
<evidence type="ECO:0000313" key="1">
    <source>
        <dbReference type="EMBL" id="VDK55984.1"/>
    </source>
</evidence>
<name>A0A3P6SLR5_CYLGO</name>
<evidence type="ECO:0000313" key="2">
    <source>
        <dbReference type="Proteomes" id="UP000271889"/>
    </source>
</evidence>
<dbReference type="AlphaFoldDB" id="A0A3P6SLR5"/>
<proteinExistence type="predicted"/>
<gene>
    <name evidence="1" type="ORF">CGOC_LOCUS3492</name>
</gene>
<accession>A0A3P6SLR5</accession>
<keyword evidence="2" id="KW-1185">Reference proteome</keyword>
<sequence length="182" mass="19923">MEGELRGNPARVLLTLLTCNGMTQWVDDQNNVYGSAQCEFPCDQCTNLTMGAMTCPVGFVCTTVVTQPGQCPIAACPEGVMRASPGEVIVPSLTCDRNAQWIDMQQNVYTSAQCEDSIANSKFNTAANGDQSHFPTSIVMLVELVIFIPVGFHRFPETLILAHWTDTFDALTKFFVNLAPLH</sequence>
<protein>
    <submittedName>
        <fullName evidence="1">Uncharacterized protein</fullName>
    </submittedName>
</protein>